<keyword evidence="4" id="KW-1185">Reference proteome</keyword>
<dbReference type="PANTHER" id="PTHR11080:SF2">
    <property type="entry name" value="LD05707P"/>
    <property type="match status" value="1"/>
</dbReference>
<dbReference type="Gene3D" id="3.40.50.850">
    <property type="entry name" value="Isochorismatase-like"/>
    <property type="match status" value="1"/>
</dbReference>
<dbReference type="InterPro" id="IPR036380">
    <property type="entry name" value="Isochorismatase-like_sf"/>
</dbReference>
<gene>
    <name evidence="3" type="ORF">CEY11_21805</name>
</gene>
<evidence type="ECO:0000313" key="4">
    <source>
        <dbReference type="Proteomes" id="UP000214603"/>
    </source>
</evidence>
<comment type="similarity">
    <text evidence="1">Belongs to the isochorismatase family.</text>
</comment>
<dbReference type="OrthoDB" id="9791276at2"/>
<dbReference type="Proteomes" id="UP000214603">
    <property type="component" value="Unassembled WGS sequence"/>
</dbReference>
<evidence type="ECO:0000256" key="2">
    <source>
        <dbReference type="ARBA" id="ARBA00022801"/>
    </source>
</evidence>
<comment type="caution">
    <text evidence="3">The sequence shown here is derived from an EMBL/GenBank/DDBJ whole genome shotgun (WGS) entry which is preliminary data.</text>
</comment>
<dbReference type="GO" id="GO:0016787">
    <property type="term" value="F:hydrolase activity"/>
    <property type="evidence" value="ECO:0007669"/>
    <property type="project" value="UniProtKB-KW"/>
</dbReference>
<evidence type="ECO:0000313" key="3">
    <source>
        <dbReference type="EMBL" id="OWT54794.1"/>
    </source>
</evidence>
<accession>A0A225M085</accession>
<proteinExistence type="inferred from homology"/>
<reference evidence="4" key="1">
    <citation type="submission" date="2017-06" db="EMBL/GenBank/DDBJ databases">
        <title>Herbaspirillum phytohormonus sp. nov., isolated from the root nodule of Robinia pseudoacacia in lead-zinc mine.</title>
        <authorList>
            <person name="Fan M."/>
            <person name="Lin Y."/>
        </authorList>
    </citation>
    <scope>NUCLEOTIDE SEQUENCE [LARGE SCALE GENOMIC DNA]</scope>
    <source>
        <strain evidence="4">SC-089</strain>
    </source>
</reference>
<dbReference type="RefSeq" id="WP_088605542.1">
    <property type="nucleotide sequence ID" value="NZ_NJIH01000014.1"/>
</dbReference>
<name>A0A225M085_9BURK</name>
<dbReference type="SUPFAM" id="SSF52499">
    <property type="entry name" value="Isochorismatase-like hydrolases"/>
    <property type="match status" value="1"/>
</dbReference>
<sequence>MPRSIQLLLVDPQYDFCDLPGAALPVAGADADLRRAAALVDRCGHLFSDIHVTLDSHSPLDIAHPCWWRDAQGQRPEPFTVIGEEDLAAGRWLAADPAQAAASLAYVRALAERGRHQLVVWPEHCLVGTPGHNIHPAVMQAIGAWGRGRLRAPCFIWKGLSPNTEHYSALRAEVPDPNDPRTLPDRGWLARLAQADTLLIAGEALSHCVANTVRDLVELLGADSARKMVLLEDCCSTIAGFENLSTQFLADMGRLGMQVRRSDTLYS</sequence>
<dbReference type="AlphaFoldDB" id="A0A225M085"/>
<keyword evidence="2" id="KW-0378">Hydrolase</keyword>
<protein>
    <submittedName>
        <fullName evidence="3">Uncharacterized protein</fullName>
    </submittedName>
</protein>
<dbReference type="InterPro" id="IPR052347">
    <property type="entry name" value="Isochorismatase_Nicotinamidase"/>
</dbReference>
<evidence type="ECO:0000256" key="1">
    <source>
        <dbReference type="ARBA" id="ARBA00006336"/>
    </source>
</evidence>
<dbReference type="EMBL" id="NJIH01000014">
    <property type="protein sequence ID" value="OWT54794.1"/>
    <property type="molecule type" value="Genomic_DNA"/>
</dbReference>
<organism evidence="3 4">
    <name type="scientific">Candidimonas nitroreducens</name>
    <dbReference type="NCBI Taxonomy" id="683354"/>
    <lineage>
        <taxon>Bacteria</taxon>
        <taxon>Pseudomonadati</taxon>
        <taxon>Pseudomonadota</taxon>
        <taxon>Betaproteobacteria</taxon>
        <taxon>Burkholderiales</taxon>
        <taxon>Alcaligenaceae</taxon>
        <taxon>Candidimonas</taxon>
    </lineage>
</organism>
<dbReference type="PANTHER" id="PTHR11080">
    <property type="entry name" value="PYRAZINAMIDASE/NICOTINAMIDASE"/>
    <property type="match status" value="1"/>
</dbReference>